<protein>
    <recommendedName>
        <fullName evidence="4">Ketoreductase (KR) domain-containing protein</fullName>
    </recommendedName>
</protein>
<evidence type="ECO:0000313" key="2">
    <source>
        <dbReference type="EMBL" id="EGY20857.1"/>
    </source>
</evidence>
<dbReference type="Pfam" id="PF00106">
    <property type="entry name" value="adh_short"/>
    <property type="match status" value="1"/>
</dbReference>
<dbReference type="EMBL" id="DS572698">
    <property type="protein sequence ID" value="EGY20857.1"/>
    <property type="molecule type" value="Genomic_DNA"/>
</dbReference>
<reference evidence="2 3" key="1">
    <citation type="submission" date="2008-03" db="EMBL/GenBank/DDBJ databases">
        <title>The Genome Sequence of Verticillium dahliae VdLs.17.</title>
        <authorList>
            <consortium name="The Broad Institute Genome Sequencing Platform"/>
            <person name="Ma L.-J.J."/>
            <person name="Klosterman S.J."/>
            <person name="Subbarao K."/>
            <person name="Dobinson K."/>
            <person name="Veronese P."/>
            <person name="Kang S."/>
            <person name="Gold S.E."/>
            <person name="Young S."/>
            <person name="Jaffe D."/>
            <person name="Gnerre S."/>
            <person name="Berlin A."/>
            <person name="Heiman D."/>
            <person name="Hepburn T."/>
            <person name="Sykes S."/>
            <person name="Alvarado L."/>
            <person name="Kodira C.D."/>
            <person name="Lander E."/>
            <person name="Galagan J."/>
            <person name="Nusbaum C."/>
            <person name="Birren B."/>
        </authorList>
    </citation>
    <scope>NUCLEOTIDE SEQUENCE [LARGE SCALE GENOMIC DNA]</scope>
    <source>
        <strain evidence="3">VdLs.17 / ATCC MYA-4575 / FGSC 10137</strain>
    </source>
</reference>
<dbReference type="Gene3D" id="3.40.50.720">
    <property type="entry name" value="NAD(P)-binding Rossmann-like Domain"/>
    <property type="match status" value="1"/>
</dbReference>
<dbReference type="eggNOG" id="KOG1208">
    <property type="taxonomic scope" value="Eukaryota"/>
</dbReference>
<dbReference type="OMA" id="IVWRRTV"/>
<dbReference type="KEGG" id="vda:VDAG_02381"/>
<keyword evidence="3" id="KW-1185">Reference proteome</keyword>
<dbReference type="InterPro" id="IPR036291">
    <property type="entry name" value="NAD(P)-bd_dom_sf"/>
</dbReference>
<dbReference type="InterPro" id="IPR052228">
    <property type="entry name" value="Sec_Metab_Biosynth_Oxidored"/>
</dbReference>
<dbReference type="InParanoid" id="G2WXP9"/>
<sequence length="232" mass="25139">MAVLAQLRASNAQLIEATTPRTAVFVGATDGIGKRALIELVSTGFPVKAYVIGRQKARDQPLLEEIRVINKNAELLYLEGQVSLMSEVTRLTDEILGKEEKIDLYHSAGFLPFQGRQVATELLKKSWGDKWDPTAPPTAAPSAGNFSKFTPEEAGQKVLYLMASAEYGGNGADVPKGRSAALTLTHQTSGSLFSVNDKMENLQQDMLLSGLEAKGAPEAIWDHSIKTLAPWL</sequence>
<dbReference type="Proteomes" id="UP000001611">
    <property type="component" value="Chromosome 3"/>
</dbReference>
<name>G2WXP9_VERDV</name>
<dbReference type="PANTHER" id="PTHR47534:SF3">
    <property type="entry name" value="ALCOHOL DEHYDROGENASE-LIKE C-TERMINAL DOMAIN-CONTAINING PROTEIN"/>
    <property type="match status" value="1"/>
</dbReference>
<dbReference type="InterPro" id="IPR002347">
    <property type="entry name" value="SDR_fam"/>
</dbReference>
<keyword evidence="1" id="KW-0560">Oxidoreductase</keyword>
<organism evidence="2 3">
    <name type="scientific">Verticillium dahliae (strain VdLs.17 / ATCC MYA-4575 / FGSC 10137)</name>
    <name type="common">Verticillium wilt</name>
    <dbReference type="NCBI Taxonomy" id="498257"/>
    <lineage>
        <taxon>Eukaryota</taxon>
        <taxon>Fungi</taxon>
        <taxon>Dikarya</taxon>
        <taxon>Ascomycota</taxon>
        <taxon>Pezizomycotina</taxon>
        <taxon>Sordariomycetes</taxon>
        <taxon>Hypocreomycetidae</taxon>
        <taxon>Glomerellales</taxon>
        <taxon>Plectosphaerellaceae</taxon>
        <taxon>Verticillium</taxon>
    </lineage>
</organism>
<dbReference type="AlphaFoldDB" id="G2WXP9"/>
<dbReference type="RefSeq" id="XP_009651329.1">
    <property type="nucleotide sequence ID" value="XM_009653034.1"/>
</dbReference>
<accession>G2WXP9</accession>
<evidence type="ECO:0000256" key="1">
    <source>
        <dbReference type="ARBA" id="ARBA00023002"/>
    </source>
</evidence>
<dbReference type="GeneID" id="20703844"/>
<dbReference type="HOGENOM" id="CLU_044999_0_0_1"/>
<gene>
    <name evidence="2" type="ORF">VDAG_02381</name>
</gene>
<dbReference type="OrthoDB" id="2898509at2759"/>
<dbReference type="PANTHER" id="PTHR47534">
    <property type="entry name" value="YALI0E05731P"/>
    <property type="match status" value="1"/>
</dbReference>
<evidence type="ECO:0008006" key="4">
    <source>
        <dbReference type="Google" id="ProtNLM"/>
    </source>
</evidence>
<evidence type="ECO:0000313" key="3">
    <source>
        <dbReference type="Proteomes" id="UP000001611"/>
    </source>
</evidence>
<dbReference type="SUPFAM" id="SSF51735">
    <property type="entry name" value="NAD(P)-binding Rossmann-fold domains"/>
    <property type="match status" value="1"/>
</dbReference>
<dbReference type="GO" id="GO:0016491">
    <property type="term" value="F:oxidoreductase activity"/>
    <property type="evidence" value="ECO:0007669"/>
    <property type="project" value="UniProtKB-KW"/>
</dbReference>
<proteinExistence type="predicted"/>